<keyword evidence="3" id="KW-1185">Reference proteome</keyword>
<dbReference type="RefSeq" id="WP_282301716.1">
    <property type="nucleotide sequence ID" value="NZ_CP124616.1"/>
</dbReference>
<dbReference type="EMBL" id="CP124616">
    <property type="protein sequence ID" value="WGW05079.1"/>
    <property type="molecule type" value="Genomic_DNA"/>
</dbReference>
<organism evidence="2 3">
    <name type="scientific">Tropicibacter oceani</name>
    <dbReference type="NCBI Taxonomy" id="3058420"/>
    <lineage>
        <taxon>Bacteria</taxon>
        <taxon>Pseudomonadati</taxon>
        <taxon>Pseudomonadota</taxon>
        <taxon>Alphaproteobacteria</taxon>
        <taxon>Rhodobacterales</taxon>
        <taxon>Roseobacteraceae</taxon>
        <taxon>Tropicibacter</taxon>
    </lineage>
</organism>
<reference evidence="2 3" key="1">
    <citation type="submission" date="2023-05" db="EMBL/GenBank/DDBJ databases">
        <title>YMD87, complete Genome.</title>
        <authorList>
            <person name="Zhang J."/>
            <person name="Xu X."/>
        </authorList>
    </citation>
    <scope>NUCLEOTIDE SEQUENCE [LARGE SCALE GENOMIC DNA]</scope>
    <source>
        <strain evidence="2 3">YMD87</strain>
    </source>
</reference>
<protein>
    <submittedName>
        <fullName evidence="2">TniQ family protein</fullName>
    </submittedName>
</protein>
<accession>A0ABY8QKM1</accession>
<evidence type="ECO:0000313" key="2">
    <source>
        <dbReference type="EMBL" id="WGW05079.1"/>
    </source>
</evidence>
<dbReference type="Pfam" id="PF06527">
    <property type="entry name" value="TniQ"/>
    <property type="match status" value="1"/>
</dbReference>
<evidence type="ECO:0000313" key="3">
    <source>
        <dbReference type="Proteomes" id="UP001241605"/>
    </source>
</evidence>
<proteinExistence type="predicted"/>
<feature type="domain" description="TniQ" evidence="1">
    <location>
        <begin position="6"/>
        <end position="136"/>
    </location>
</feature>
<name>A0ABY8QKM1_9RHOB</name>
<dbReference type="Proteomes" id="UP001241605">
    <property type="component" value="Chromosome"/>
</dbReference>
<sequence length="604" mass="67262">MDTALPISVPLLPRETASSFLSRLAKANGVNAQTFALELDISFKGVIDGCIEDLRRLAVLGSASIDQLQAWSPIYLGNSHHSFRGETFHASALRSPTVRGCPKCLEAGLARQDGMHLHGHWALTHVTICLDHGHALVPLWREKAIYPRMDAAEQFRLLEDDIRAGVLTSNSRRITPFDLWLDNRLANSAGGNWLDGFPLHAAANFCHLLGHSLMRHFTSAPSSVEKEDRWMQYEFGFAVASKGEQAIRSALQELQELPGGPSDGPKKLFPLLYDRLARDYADTPDYQDFRRILREHLQETWPLGPGDDIMGEPVSERRLHSIKTASRATGMDARRLRKMLESSPILPKEMASRPDAWAVFDASLAEDFLSSATELVDAKTFQETMGISRSQFDLFVEDGVLAPAIDAPEVKAIWDPREGNALIERLLRGAILLRQAQHSWCHLSKSAARLKIRPGALVRAILEGQIRRVGNHADFDGFAAIYVDHDEVVALLSDDGASALTIERFAKSVGIGNPTILKRLITVGHTPSTQMVNPRTHALQDYISETDAAEFHTRFFTLRTMSLHYGMSWQQLSTRLRARGIQPFSPEGVDFGSLYLRSEIPEDL</sequence>
<dbReference type="InterPro" id="IPR009492">
    <property type="entry name" value="TniQ"/>
</dbReference>
<gene>
    <name evidence="2" type="ORF">QF118_05890</name>
</gene>
<evidence type="ECO:0000259" key="1">
    <source>
        <dbReference type="Pfam" id="PF06527"/>
    </source>
</evidence>